<dbReference type="InterPro" id="IPR011990">
    <property type="entry name" value="TPR-like_helical_dom_sf"/>
</dbReference>
<dbReference type="Proteomes" id="UP001595907">
    <property type="component" value="Unassembled WGS sequence"/>
</dbReference>
<reference evidence="2" key="1">
    <citation type="journal article" date="2019" name="Int. J. Syst. Evol. Microbiol.">
        <title>The Global Catalogue of Microorganisms (GCM) 10K type strain sequencing project: providing services to taxonomists for standard genome sequencing and annotation.</title>
        <authorList>
            <consortium name="The Broad Institute Genomics Platform"/>
            <consortium name="The Broad Institute Genome Sequencing Center for Infectious Disease"/>
            <person name="Wu L."/>
            <person name="Ma J."/>
        </authorList>
    </citation>
    <scope>NUCLEOTIDE SEQUENCE [LARGE SCALE GENOMIC DNA]</scope>
    <source>
        <strain evidence="2">CECT 8289</strain>
    </source>
</reference>
<accession>A0ABV8QXZ9</accession>
<dbReference type="InterPro" id="IPR046880">
    <property type="entry name" value="TPR-S"/>
</dbReference>
<comment type="caution">
    <text evidence="1">The sequence shown here is derived from an EMBL/GenBank/DDBJ whole genome shotgun (WGS) entry which is preliminary data.</text>
</comment>
<protein>
    <submittedName>
        <fullName evidence="1">TRAFs-binding domain-containing protein</fullName>
    </submittedName>
</protein>
<dbReference type="SUPFAM" id="SSF48452">
    <property type="entry name" value="TPR-like"/>
    <property type="match status" value="1"/>
</dbReference>
<evidence type="ECO:0000313" key="1">
    <source>
        <dbReference type="EMBL" id="MFC4263849.1"/>
    </source>
</evidence>
<keyword evidence="2" id="KW-1185">Reference proteome</keyword>
<evidence type="ECO:0000313" key="2">
    <source>
        <dbReference type="Proteomes" id="UP001595907"/>
    </source>
</evidence>
<dbReference type="Gene3D" id="1.25.40.10">
    <property type="entry name" value="Tetratricopeptide repeat domain"/>
    <property type="match status" value="1"/>
</dbReference>
<dbReference type="Pfam" id="PF20308">
    <property type="entry name" value="TPR-S"/>
    <property type="match status" value="1"/>
</dbReference>
<name>A0ABV8QXZ9_9BACT</name>
<proteinExistence type="predicted"/>
<dbReference type="RefSeq" id="WP_379710932.1">
    <property type="nucleotide sequence ID" value="NZ_JBHSCZ010000005.1"/>
</dbReference>
<organism evidence="1 2">
    <name type="scientific">Ferruginibacter yonginensis</name>
    <dbReference type="NCBI Taxonomy" id="1310416"/>
    <lineage>
        <taxon>Bacteria</taxon>
        <taxon>Pseudomonadati</taxon>
        <taxon>Bacteroidota</taxon>
        <taxon>Chitinophagia</taxon>
        <taxon>Chitinophagales</taxon>
        <taxon>Chitinophagaceae</taxon>
        <taxon>Ferruginibacter</taxon>
    </lineage>
</organism>
<sequence length="417" mass="48371">MSKKKTCFVIIGFGPKTDFETGNIFDLDKTFDNLIKPAFDELDIECFRAKDIRHSGNIDVPMYEWILNADIVIADISTLNPNALYELGVRHALRPNATIVISEDKTKYPFDLNHTLISKYEHLGKDIGVSEAKRFKNELKATVLEVLNTKKNDSPVYTYLPKLQPPKFENVDVKSIKEYSDIQPTLSELIYDAEKAKDNKEFWVAGQLYRVCLKFEPQNIFLRQRLALVTYKLEKPSPKKALLDAEEILSKLNPEETTDPETLGLSGSINKRLFEITKSLKYLDKAIRFYSKGYHIAQDYYNGINYAFLLTTKATIEKNKFEAISYFLQSQRIREEIIELCKELIADKAFKERGDQHWIYQTIAQAYLGLDNIQELNKIIPKIKKYSKGEFDIDTFKEHNEILLENIKNIKKKNNYS</sequence>
<dbReference type="EMBL" id="JBHSCZ010000005">
    <property type="protein sequence ID" value="MFC4263849.1"/>
    <property type="molecule type" value="Genomic_DNA"/>
</dbReference>
<gene>
    <name evidence="1" type="ORF">ACFOWM_13210</name>
</gene>